<dbReference type="EMBL" id="JAMDLW010000010">
    <property type="protein sequence ID" value="MCY9519840.1"/>
    <property type="molecule type" value="Genomic_DNA"/>
</dbReference>
<dbReference type="Proteomes" id="UP001207626">
    <property type="component" value="Unassembled WGS sequence"/>
</dbReference>
<name>A0ABT4DSS6_9BACL</name>
<evidence type="ECO:0000313" key="2">
    <source>
        <dbReference type="Proteomes" id="UP001207626"/>
    </source>
</evidence>
<proteinExistence type="predicted"/>
<sequence>MSAPIFFMHRGNEPYLSFSLQQAKCSNPHAEVILIGKPANRGHGGPHVRHAFLGDYFAGAALFSNVYKHDSPNTREYNLFCFQRWFVLRDYMCRHGITEGYYLDSDVMLYADMRNSHLRRHPFELCWTTYVHIDPLKQLCEMMMGAFADPASFSHLRHHTRQLGHPAVSDMIAFDLFYSHVLGNTRTYGFHQDGLYDYNLHHCSGFEMQGGFKKIYWSGGALYGNLLAEHRFLRINSLHFQGGAKIYMSHFHTPYLPSGRNETFYFHYGAQTWVMSDYATAAISGDGMP</sequence>
<evidence type="ECO:0008006" key="3">
    <source>
        <dbReference type="Google" id="ProtNLM"/>
    </source>
</evidence>
<comment type="caution">
    <text evidence="1">The sequence shown here is derived from an EMBL/GenBank/DDBJ whole genome shotgun (WGS) entry which is preliminary data.</text>
</comment>
<organism evidence="1 2">
    <name type="scientific">Paenibacillus apiarius</name>
    <dbReference type="NCBI Taxonomy" id="46240"/>
    <lineage>
        <taxon>Bacteria</taxon>
        <taxon>Bacillati</taxon>
        <taxon>Bacillota</taxon>
        <taxon>Bacilli</taxon>
        <taxon>Bacillales</taxon>
        <taxon>Paenibacillaceae</taxon>
        <taxon>Paenibacillus</taxon>
    </lineage>
</organism>
<protein>
    <recommendedName>
        <fullName evidence="3">Glycosyltransferase</fullName>
    </recommendedName>
</protein>
<keyword evidence="2" id="KW-1185">Reference proteome</keyword>
<reference evidence="1 2" key="1">
    <citation type="submission" date="2022-05" db="EMBL/GenBank/DDBJ databases">
        <title>Genome Sequencing of Bee-Associated Microbes.</title>
        <authorList>
            <person name="Dunlap C."/>
        </authorList>
    </citation>
    <scope>NUCLEOTIDE SEQUENCE [LARGE SCALE GENOMIC DNA]</scope>
    <source>
        <strain evidence="1 2">NRRL NRS-1438</strain>
    </source>
</reference>
<evidence type="ECO:0000313" key="1">
    <source>
        <dbReference type="EMBL" id="MCY9519840.1"/>
    </source>
</evidence>
<accession>A0ABT4DSS6</accession>
<dbReference type="RefSeq" id="WP_087433346.1">
    <property type="nucleotide sequence ID" value="NZ_JAMDLV010000001.1"/>
</dbReference>
<gene>
    <name evidence="1" type="ORF">M5X09_09110</name>
</gene>